<organism evidence="6">
    <name type="scientific">marine sediment metagenome</name>
    <dbReference type="NCBI Taxonomy" id="412755"/>
    <lineage>
        <taxon>unclassified sequences</taxon>
        <taxon>metagenomes</taxon>
        <taxon>ecological metagenomes</taxon>
    </lineage>
</organism>
<keyword evidence="4" id="KW-0411">Iron-sulfur</keyword>
<evidence type="ECO:0000259" key="5">
    <source>
        <dbReference type="PROSITE" id="PS51918"/>
    </source>
</evidence>
<dbReference type="SFLD" id="SFLDS00029">
    <property type="entry name" value="Radical_SAM"/>
    <property type="match status" value="1"/>
</dbReference>
<dbReference type="Gene3D" id="3.20.20.70">
    <property type="entry name" value="Aldolase class I"/>
    <property type="match status" value="1"/>
</dbReference>
<dbReference type="InterPro" id="IPR013785">
    <property type="entry name" value="Aldolase_TIM"/>
</dbReference>
<evidence type="ECO:0000256" key="2">
    <source>
        <dbReference type="ARBA" id="ARBA00022723"/>
    </source>
</evidence>
<dbReference type="InterPro" id="IPR058240">
    <property type="entry name" value="rSAM_sf"/>
</dbReference>
<dbReference type="SUPFAM" id="SSF102114">
    <property type="entry name" value="Radical SAM enzymes"/>
    <property type="match status" value="1"/>
</dbReference>
<dbReference type="Pfam" id="PF13186">
    <property type="entry name" value="SPASM"/>
    <property type="match status" value="1"/>
</dbReference>
<evidence type="ECO:0000256" key="4">
    <source>
        <dbReference type="ARBA" id="ARBA00023014"/>
    </source>
</evidence>
<dbReference type="GO" id="GO:0003824">
    <property type="term" value="F:catalytic activity"/>
    <property type="evidence" value="ECO:0007669"/>
    <property type="project" value="InterPro"/>
</dbReference>
<feature type="domain" description="Radical SAM core" evidence="5">
    <location>
        <begin position="67"/>
        <end position="303"/>
    </location>
</feature>
<dbReference type="InterPro" id="IPR050377">
    <property type="entry name" value="Radical_SAM_PqqE_MftC-like"/>
</dbReference>
<dbReference type="PANTHER" id="PTHR11228:SF35">
    <property type="entry name" value="MOLYBDENUM COFACTOR BIOSYNTHESIS PROTEIN A-RELATED"/>
    <property type="match status" value="1"/>
</dbReference>
<feature type="non-terminal residue" evidence="6">
    <location>
        <position position="1"/>
    </location>
</feature>
<evidence type="ECO:0000313" key="6">
    <source>
        <dbReference type="EMBL" id="KKK88474.1"/>
    </source>
</evidence>
<dbReference type="GO" id="GO:0051536">
    <property type="term" value="F:iron-sulfur cluster binding"/>
    <property type="evidence" value="ECO:0007669"/>
    <property type="project" value="UniProtKB-KW"/>
</dbReference>
<dbReference type="InterPro" id="IPR007197">
    <property type="entry name" value="rSAM"/>
</dbReference>
<sequence length="422" mass="47898">SRRAIRQGDKMISSSDKPEVREAKSVLRSGWAATGQLGKWVKRAGYVVKELASDAPEAARREWNYYREHHTSAILALTWACTSRCKTCTIWCRNRRQDEELTIDEWLEVGDTLAGQGIGTVELFGGDVFLRPELTVKLSALLKARGCKVAIPTNSHLLTREMAGELARSVHVFYLSTDGLDDLHDKVRGISGAFGKVLRAIDYLKEARGSSKLPRLVCNTTVSRYNCRTLAKIAEFAKRRGFDEIHFEYVGEFTDEHVCTSRIGAYRPSPLYMRNGDSALLTSELVPVMREQLKQARPCHDKPSESGRRFKVRTSSTDVLSDVNLVRGTVPRRRCFFERMTTVIDPYGNIAPCLFFDTYSVGNVRNGDLLRAVKTAYRMRFRRLRDSGQLELCRHCIMSVVRNRTGRDVLRRAILDGRRLLV</sequence>
<dbReference type="AlphaFoldDB" id="A0A0F9BCW7"/>
<dbReference type="GO" id="GO:0046872">
    <property type="term" value="F:metal ion binding"/>
    <property type="evidence" value="ECO:0007669"/>
    <property type="project" value="UniProtKB-KW"/>
</dbReference>
<dbReference type="PROSITE" id="PS51918">
    <property type="entry name" value="RADICAL_SAM"/>
    <property type="match status" value="1"/>
</dbReference>
<comment type="caution">
    <text evidence="6">The sequence shown here is derived from an EMBL/GenBank/DDBJ whole genome shotgun (WGS) entry which is preliminary data.</text>
</comment>
<protein>
    <recommendedName>
        <fullName evidence="5">Radical SAM core domain-containing protein</fullName>
    </recommendedName>
</protein>
<evidence type="ECO:0000256" key="1">
    <source>
        <dbReference type="ARBA" id="ARBA00022691"/>
    </source>
</evidence>
<keyword evidence="1" id="KW-0949">S-adenosyl-L-methionine</keyword>
<dbReference type="CDD" id="cd21109">
    <property type="entry name" value="SPASM"/>
    <property type="match status" value="1"/>
</dbReference>
<dbReference type="SFLD" id="SFLDG01067">
    <property type="entry name" value="SPASM/twitch_domain_containing"/>
    <property type="match status" value="1"/>
</dbReference>
<keyword evidence="2" id="KW-0479">Metal-binding</keyword>
<accession>A0A0F9BCW7</accession>
<reference evidence="6" key="1">
    <citation type="journal article" date="2015" name="Nature">
        <title>Complex archaea that bridge the gap between prokaryotes and eukaryotes.</title>
        <authorList>
            <person name="Spang A."/>
            <person name="Saw J.H."/>
            <person name="Jorgensen S.L."/>
            <person name="Zaremba-Niedzwiedzka K."/>
            <person name="Martijn J."/>
            <person name="Lind A.E."/>
            <person name="van Eijk R."/>
            <person name="Schleper C."/>
            <person name="Guy L."/>
            <person name="Ettema T.J."/>
        </authorList>
    </citation>
    <scope>NUCLEOTIDE SEQUENCE</scope>
</reference>
<keyword evidence="3" id="KW-0408">Iron</keyword>
<dbReference type="CDD" id="cd01335">
    <property type="entry name" value="Radical_SAM"/>
    <property type="match status" value="1"/>
</dbReference>
<evidence type="ECO:0000256" key="3">
    <source>
        <dbReference type="ARBA" id="ARBA00023004"/>
    </source>
</evidence>
<dbReference type="EMBL" id="LAZR01049936">
    <property type="protein sequence ID" value="KKK88474.1"/>
    <property type="molecule type" value="Genomic_DNA"/>
</dbReference>
<dbReference type="PANTHER" id="PTHR11228">
    <property type="entry name" value="RADICAL SAM DOMAIN PROTEIN"/>
    <property type="match status" value="1"/>
</dbReference>
<dbReference type="Pfam" id="PF04055">
    <property type="entry name" value="Radical_SAM"/>
    <property type="match status" value="1"/>
</dbReference>
<name>A0A0F9BCW7_9ZZZZ</name>
<gene>
    <name evidence="6" type="ORF">LCGC14_2742810</name>
</gene>
<proteinExistence type="predicted"/>
<dbReference type="InterPro" id="IPR023885">
    <property type="entry name" value="4Fe4S-binding_SPASM_dom"/>
</dbReference>